<dbReference type="RefSeq" id="WP_081213470.1">
    <property type="nucleotide sequence ID" value="NZ_CP015902.2"/>
</dbReference>
<proteinExistence type="predicted"/>
<dbReference type="Proteomes" id="UP000192095">
    <property type="component" value="Chromosome"/>
</dbReference>
<dbReference type="InterPro" id="IPR058001">
    <property type="entry name" value="HCP1"/>
</dbReference>
<gene>
    <name evidence="1" type="ORF">LLUC06_0991</name>
</gene>
<sequence>MIFSQVTLEISEKKKKPNGAETSIISPVTLPAKKEKIVQNRLDSFSMQGLKKVVRYSLNNVGEFEFKTFDYFTDENGTRFMRTVWERDPKNNKLILEGEVANGI</sequence>
<organism evidence="1 2">
    <name type="scientific">Lactococcus lactis subsp. lactis</name>
    <name type="common">Streptococcus lactis</name>
    <dbReference type="NCBI Taxonomy" id="1360"/>
    <lineage>
        <taxon>Bacteria</taxon>
        <taxon>Bacillati</taxon>
        <taxon>Bacillota</taxon>
        <taxon>Bacilli</taxon>
        <taxon>Lactobacillales</taxon>
        <taxon>Streptococcaceae</taxon>
        <taxon>Lactococcus</taxon>
    </lineage>
</organism>
<evidence type="ECO:0000313" key="1">
    <source>
        <dbReference type="EMBL" id="ARE20538.1"/>
    </source>
</evidence>
<dbReference type="EMBL" id="CP015902">
    <property type="protein sequence ID" value="ARE20538.1"/>
    <property type="molecule type" value="Genomic_DNA"/>
</dbReference>
<dbReference type="Pfam" id="PF25714">
    <property type="entry name" value="Phage_HCP1"/>
    <property type="match status" value="1"/>
</dbReference>
<dbReference type="AlphaFoldDB" id="A0A1V0P1L2"/>
<reference evidence="1 2" key="1">
    <citation type="journal article" date="2017" name="BMC Genomics">
        <title>Comparative and functional genomics of the Lactococcus lactis taxon; insights into evolution and niche adaptation.</title>
        <authorList>
            <person name="Kelleher P."/>
            <person name="Bottacini F."/>
            <person name="Mahony J."/>
            <person name="Kilcawley K.N."/>
            <person name="van Sinderen D."/>
        </authorList>
    </citation>
    <scope>NUCLEOTIDE SEQUENCE [LARGE SCALE GENOMIC DNA]</scope>
    <source>
        <strain evidence="1 2">UC06</strain>
    </source>
</reference>
<evidence type="ECO:0000313" key="2">
    <source>
        <dbReference type="Proteomes" id="UP000192095"/>
    </source>
</evidence>
<name>A0A1V0P1L2_LACLL</name>
<accession>A0A1V0P1L2</accession>
<protein>
    <submittedName>
        <fullName evidence="1">Uncharacterized protein</fullName>
    </submittedName>
</protein>